<gene>
    <name evidence="2" type="ORF">AB0759_23950</name>
</gene>
<protein>
    <submittedName>
        <fullName evidence="2">Chemotaxis protein CheW</fullName>
    </submittedName>
</protein>
<proteinExistence type="predicted"/>
<dbReference type="RefSeq" id="WP_237265860.1">
    <property type="nucleotide sequence ID" value="NZ_JBFQGM010000009.1"/>
</dbReference>
<evidence type="ECO:0000313" key="3">
    <source>
        <dbReference type="Proteomes" id="UP001628874"/>
    </source>
</evidence>
<evidence type="ECO:0000259" key="1">
    <source>
        <dbReference type="PROSITE" id="PS50851"/>
    </source>
</evidence>
<dbReference type="SUPFAM" id="SSF50341">
    <property type="entry name" value="CheW-like"/>
    <property type="match status" value="1"/>
</dbReference>
<dbReference type="PANTHER" id="PTHR22617:SF23">
    <property type="entry name" value="CHEMOTAXIS PROTEIN CHEW"/>
    <property type="match status" value="1"/>
</dbReference>
<feature type="domain" description="CheW-like" evidence="1">
    <location>
        <begin position="15"/>
        <end position="164"/>
    </location>
</feature>
<dbReference type="EMBL" id="JBFQGM010000009">
    <property type="protein sequence ID" value="MFL9463669.1"/>
    <property type="molecule type" value="Genomic_DNA"/>
</dbReference>
<dbReference type="InterPro" id="IPR036061">
    <property type="entry name" value="CheW-like_dom_sf"/>
</dbReference>
<name>A0ABW8WRH6_9CYAN</name>
<dbReference type="PANTHER" id="PTHR22617">
    <property type="entry name" value="CHEMOTAXIS SENSOR HISTIDINE KINASE-RELATED"/>
    <property type="match status" value="1"/>
</dbReference>
<dbReference type="Proteomes" id="UP001628874">
    <property type="component" value="Unassembled WGS sequence"/>
</dbReference>
<evidence type="ECO:0000313" key="2">
    <source>
        <dbReference type="EMBL" id="MFL9463669.1"/>
    </source>
</evidence>
<comment type="caution">
    <text evidence="2">The sequence shown here is derived from an EMBL/GenBank/DDBJ whole genome shotgun (WGS) entry which is preliminary data.</text>
</comment>
<dbReference type="Pfam" id="PF01584">
    <property type="entry name" value="CheW"/>
    <property type="match status" value="1"/>
</dbReference>
<accession>A0ABW8WRH6</accession>
<dbReference type="Gene3D" id="2.40.50.180">
    <property type="entry name" value="CheA-289, Domain 4"/>
    <property type="match status" value="1"/>
</dbReference>
<reference evidence="2 3" key="1">
    <citation type="submission" date="2024-07" db="EMBL/GenBank/DDBJ databases">
        <authorList>
            <person name="Tripathy S."/>
        </authorList>
    </citation>
    <scope>NUCLEOTIDE SEQUENCE [LARGE SCALE GENOMIC DNA]</scope>
    <source>
        <strain evidence="2 3">VB-61278_2</strain>
    </source>
</reference>
<keyword evidence="3" id="KW-1185">Reference proteome</keyword>
<organism evidence="2 3">
    <name type="scientific">Scytonema tolypothrichoides VB-61278_2</name>
    <dbReference type="NCBI Taxonomy" id="3232314"/>
    <lineage>
        <taxon>Bacteria</taxon>
        <taxon>Bacillati</taxon>
        <taxon>Cyanobacteriota</taxon>
        <taxon>Cyanophyceae</taxon>
        <taxon>Nostocales</taxon>
        <taxon>Scytonemataceae</taxon>
        <taxon>Scytonema</taxon>
    </lineage>
</organism>
<dbReference type="InterPro" id="IPR002545">
    <property type="entry name" value="CheW-lke_dom"/>
</dbReference>
<dbReference type="SMART" id="SM00260">
    <property type="entry name" value="CheW"/>
    <property type="match status" value="1"/>
</dbReference>
<dbReference type="InterPro" id="IPR039315">
    <property type="entry name" value="CheW"/>
</dbReference>
<sequence length="168" mass="19103">MKIVNKNEVNALETRQKFLSFYLGLKDTAVISLEHIIEVFQISLMEICAVPQMPSCVLGTYNWRGEMLWVVDLEEMLGYAPLSDETNLFSKLMAIVLHSEGKSLGLLVRQLMDIELLDTTQVKYPESQLFSSEISQFLQGYFINDSEDMAISLDASAIVHSPSWKIYN</sequence>
<dbReference type="PROSITE" id="PS50851">
    <property type="entry name" value="CHEW"/>
    <property type="match status" value="1"/>
</dbReference>